<evidence type="ECO:0000313" key="3">
    <source>
        <dbReference type="Proteomes" id="UP001243844"/>
    </source>
</evidence>
<accession>A0AAW8JBL5</accession>
<protein>
    <submittedName>
        <fullName evidence="2">DUF3325 domain-containing protein</fullName>
    </submittedName>
</protein>
<dbReference type="InterPro" id="IPR021762">
    <property type="entry name" value="DUF3325"/>
</dbReference>
<dbReference type="AlphaFoldDB" id="A0AAW8JBL5"/>
<evidence type="ECO:0000313" key="2">
    <source>
        <dbReference type="EMBL" id="MDQ8935079.1"/>
    </source>
</evidence>
<name>A0AAW8JBL5_9GAMM</name>
<dbReference type="Pfam" id="PF11804">
    <property type="entry name" value="DUF3325"/>
    <property type="match status" value="1"/>
</dbReference>
<evidence type="ECO:0000256" key="1">
    <source>
        <dbReference type="SAM" id="Phobius"/>
    </source>
</evidence>
<reference evidence="2" key="1">
    <citation type="submission" date="2023-08" db="EMBL/GenBank/DDBJ databases">
        <title>Emergence of clinically-relevant ST2 carbapenem-resistant Acinetobacter baumannii strains in hospital sewages in Zhejiang, East of China.</title>
        <authorList>
            <person name="Kaichao C."/>
            <person name="Zhang R."/>
        </authorList>
    </citation>
    <scope>NUCLEOTIDE SEQUENCE</scope>
    <source>
        <strain evidence="2">M-RB-37</strain>
    </source>
</reference>
<feature type="transmembrane region" description="Helical" evidence="1">
    <location>
        <begin position="45"/>
        <end position="63"/>
    </location>
</feature>
<dbReference type="EMBL" id="JAVIDL010000006">
    <property type="protein sequence ID" value="MDQ8935079.1"/>
    <property type="molecule type" value="Genomic_DNA"/>
</dbReference>
<comment type="caution">
    <text evidence="2">The sequence shown here is derived from an EMBL/GenBank/DDBJ whole genome shotgun (WGS) entry which is preliminary data.</text>
</comment>
<feature type="transmembrane region" description="Helical" evidence="1">
    <location>
        <begin position="70"/>
        <end position="88"/>
    </location>
</feature>
<keyword evidence="1" id="KW-0812">Transmembrane</keyword>
<organism evidence="2 3">
    <name type="scientific">Acinetobacter rudis</name>
    <dbReference type="NCBI Taxonomy" id="632955"/>
    <lineage>
        <taxon>Bacteria</taxon>
        <taxon>Pseudomonadati</taxon>
        <taxon>Pseudomonadota</taxon>
        <taxon>Gammaproteobacteria</taxon>
        <taxon>Moraxellales</taxon>
        <taxon>Moraxellaceae</taxon>
        <taxon>Acinetobacter</taxon>
    </lineage>
</organism>
<keyword evidence="1" id="KW-1133">Transmembrane helix</keyword>
<sequence>MIFFLLIWSILSLGFLALALAMEKHQKQLLSQALRPSLTRLVQCGGYLCLVLALSLCIAHYHIANGISYWVGAMTFSAFFILMMLSYFTHLFKITLLLSLLIITTGLYFIF</sequence>
<dbReference type="RefSeq" id="WP_308981078.1">
    <property type="nucleotide sequence ID" value="NZ_JAVIDL010000006.1"/>
</dbReference>
<proteinExistence type="predicted"/>
<gene>
    <name evidence="2" type="ORF">RFH47_04965</name>
</gene>
<dbReference type="Proteomes" id="UP001243844">
    <property type="component" value="Unassembled WGS sequence"/>
</dbReference>
<keyword evidence="1" id="KW-0472">Membrane</keyword>
<feature type="transmembrane region" description="Helical" evidence="1">
    <location>
        <begin position="94"/>
        <end position="110"/>
    </location>
</feature>